<feature type="compositionally biased region" description="Polar residues" evidence="1">
    <location>
        <begin position="102"/>
        <end position="112"/>
    </location>
</feature>
<dbReference type="InterPro" id="IPR004118">
    <property type="entry name" value="HEV_TT_vir_Orf2/Gyrovir_Vp2_N"/>
</dbReference>
<evidence type="ECO:0000313" key="6">
    <source>
        <dbReference type="Proteomes" id="UP000172761"/>
    </source>
</evidence>
<evidence type="ECO:0000256" key="1">
    <source>
        <dbReference type="SAM" id="MobiDB-lite"/>
    </source>
</evidence>
<dbReference type="KEGG" id="vg:9086548"/>
<dbReference type="EMBL" id="LC385663">
    <property type="protein sequence ID" value="BBE20932.1"/>
    <property type="molecule type" value="Genomic_DNA"/>
</dbReference>
<dbReference type="GeneID" id="9086548"/>
<proteinExistence type="predicted"/>
<feature type="domain" description="Hepatitis TT virus Orf2/Gyrovirus Vp2 N-terminal" evidence="2">
    <location>
        <begin position="40"/>
        <end position="90"/>
    </location>
</feature>
<dbReference type="EMBL" id="AF261761">
    <property type="protein sequence ID" value="AAF82558.1"/>
    <property type="molecule type" value="Genomic_DNA"/>
</dbReference>
<dbReference type="EMBL" id="LC385662">
    <property type="protein sequence ID" value="BBE20929.1"/>
    <property type="molecule type" value="Genomic_DNA"/>
</dbReference>
<feature type="compositionally biased region" description="Gly residues" evidence="1">
    <location>
        <begin position="116"/>
        <end position="125"/>
    </location>
</feature>
<evidence type="ECO:0000313" key="4">
    <source>
        <dbReference type="EMBL" id="BBE20929.1"/>
    </source>
</evidence>
<dbReference type="OrthoDB" id="27758at10239"/>
<accession>Q9IFV1</accession>
<evidence type="ECO:0000259" key="2">
    <source>
        <dbReference type="Pfam" id="PF02957"/>
    </source>
</evidence>
<name>Q9IFV1_9VIRU</name>
<protein>
    <submittedName>
        <fullName evidence="3">PORF2</fullName>
    </submittedName>
</protein>
<dbReference type="Pfam" id="PF02957">
    <property type="entry name" value="TT_ORF2-like"/>
    <property type="match status" value="1"/>
</dbReference>
<dbReference type="Proteomes" id="UP000172761">
    <property type="component" value="Segment"/>
</dbReference>
<feature type="region of interest" description="Disordered" evidence="1">
    <location>
        <begin position="73"/>
        <end position="142"/>
    </location>
</feature>
<evidence type="ECO:0000313" key="3">
    <source>
        <dbReference type="EMBL" id="AAF82558.1"/>
    </source>
</evidence>
<gene>
    <name evidence="3" type="primary">ORF2</name>
</gene>
<reference evidence="3 6" key="1">
    <citation type="journal article" date="2000" name="J. Gen. Virol.">
        <title>Characterization of a highly divergent TT virus genome.</title>
        <authorList>
            <person name="Hallett R.L."/>
            <person name="Clewley J.P."/>
            <person name="Bobet F."/>
            <person name="McKiernan P.J."/>
            <person name="Teo C.G."/>
        </authorList>
    </citation>
    <scope>NUCLEOTIDE SEQUENCE [LARGE SCALE GENOMIC DNA]</scope>
    <source>
        <strain evidence="3">PMV</strain>
    </source>
</reference>
<dbReference type="RefSeq" id="YP_003587861.1">
    <property type="nucleotide sequence ID" value="NC_014080.1"/>
</dbReference>
<keyword evidence="6" id="KW-1185">Reference proteome</keyword>
<reference evidence="4" key="2">
    <citation type="journal article" date="2018" name="PLoS ONE">
        <title>A novel variant of torque teno virus 7 identified in patients with Kawasaki disease.</title>
        <authorList>
            <person name="Thissen J.B."/>
            <person name="Isshiki M."/>
            <person name="Jaing C."/>
            <person name="Nagao Y."/>
            <person name="Allen J.E."/>
            <person name="Izui M."/>
            <person name="Slezak T.R."/>
            <person name="Ishida T."/>
            <person name="Sano T."/>
        </authorList>
    </citation>
    <scope>NUCLEOTIDE SEQUENCE</scope>
    <source>
        <strain evidence="4">KD1</strain>
        <strain evidence="5">KD5</strain>
    </source>
</reference>
<organism evidence="3 6">
    <name type="scientific">Torque teno virus 7</name>
    <dbReference type="NCBI Taxonomy" id="687346"/>
    <lineage>
        <taxon>Viruses</taxon>
        <taxon>Monodnaviria</taxon>
        <taxon>Shotokuvirae</taxon>
        <taxon>Commensaviricota</taxon>
        <taxon>Cardeaviricetes</taxon>
        <taxon>Sanitavirales</taxon>
        <taxon>Anelloviridae</taxon>
        <taxon>Alphatorquevirus</taxon>
        <taxon>Alphatorquevirus homin7</taxon>
    </lineage>
</organism>
<sequence>MFFGRPWRKKRKVPLPPLQTEPLQPPIHMSLWRPPVYNVPGQERQFYEACLHAHDAFCGCGDFVAHINSVAARVGRPSDNQPPRPQRPPAIRSMRALPAPPSSGTSTDNQGAQWPGDGGGEGAEGGPDDAGPPGDGDLAPEDVEELLELVEEAE</sequence>
<evidence type="ECO:0000313" key="5">
    <source>
        <dbReference type="EMBL" id="BBE20932.1"/>
    </source>
</evidence>